<proteinExistence type="predicted"/>
<dbReference type="AlphaFoldDB" id="A0A6J4UQ30"/>
<organism evidence="1">
    <name type="scientific">uncultured Thermomicrobiales bacterium</name>
    <dbReference type="NCBI Taxonomy" id="1645740"/>
    <lineage>
        <taxon>Bacteria</taxon>
        <taxon>Pseudomonadati</taxon>
        <taxon>Thermomicrobiota</taxon>
        <taxon>Thermomicrobia</taxon>
        <taxon>Thermomicrobiales</taxon>
        <taxon>environmental samples</taxon>
    </lineage>
</organism>
<reference evidence="1" key="1">
    <citation type="submission" date="2020-02" db="EMBL/GenBank/DDBJ databases">
        <authorList>
            <person name="Meier V. D."/>
        </authorList>
    </citation>
    <scope>NUCLEOTIDE SEQUENCE</scope>
    <source>
        <strain evidence="1">AVDCRST_MAG18</strain>
    </source>
</reference>
<evidence type="ECO:0000313" key="1">
    <source>
        <dbReference type="EMBL" id="CAA9557420.1"/>
    </source>
</evidence>
<sequence length="48" mass="5733">MTETLEDGKQYRVQWFERARFEYHPENAAPNDILLGQFGRVVYDSKAR</sequence>
<gene>
    <name evidence="1" type="ORF">AVDCRST_MAG18-791</name>
</gene>
<protein>
    <submittedName>
        <fullName evidence="1">Uncharacterized protein</fullName>
    </submittedName>
</protein>
<accession>A0A6J4UQ30</accession>
<name>A0A6J4UQ30_9BACT</name>
<dbReference type="EMBL" id="CADCWN010000056">
    <property type="protein sequence ID" value="CAA9557420.1"/>
    <property type="molecule type" value="Genomic_DNA"/>
</dbReference>